<gene>
    <name evidence="2" type="ORF">ACFFGH_04195</name>
</gene>
<comment type="caution">
    <text evidence="2">The sequence shown here is derived from an EMBL/GenBank/DDBJ whole genome shotgun (WGS) entry which is preliminary data.</text>
</comment>
<dbReference type="EC" id="3.1.3.-" evidence="1"/>
<keyword evidence="1" id="KW-0904">Protein phosphatase</keyword>
<dbReference type="Pfam" id="PF04344">
    <property type="entry name" value="CheZ"/>
    <property type="match status" value="1"/>
</dbReference>
<keyword evidence="1" id="KW-0145">Chemotaxis</keyword>
<dbReference type="RefSeq" id="WP_386665064.1">
    <property type="nucleotide sequence ID" value="NZ_JBHLTG010000001.1"/>
</dbReference>
<sequence length="188" mass="19658">MRAALGAIENDDQAGFRENLDALVEWRNQPLVQGLVRLARELGQAFGDGEGASTGGSLPEACARLEHAVKMSEDASHRTMDMIDQCRDLLATIPVAPGSEAAEAAAGMRVRFSEMTAAQGYQDLTGQIIKRVVDIVRCVHAASDGVMPESAPLQLPASSKGFGPAVTGVDAAPATQDDANDLLSSLGL</sequence>
<dbReference type="EMBL" id="JBHLTG010000001">
    <property type="protein sequence ID" value="MFC0677055.1"/>
    <property type="molecule type" value="Genomic_DNA"/>
</dbReference>
<organism evidence="2 3">
    <name type="scientific">Lysobacter korlensis</name>
    <dbReference type="NCBI Taxonomy" id="553636"/>
    <lineage>
        <taxon>Bacteria</taxon>
        <taxon>Pseudomonadati</taxon>
        <taxon>Pseudomonadota</taxon>
        <taxon>Gammaproteobacteria</taxon>
        <taxon>Lysobacterales</taxon>
        <taxon>Lysobacteraceae</taxon>
        <taxon>Lysobacter</taxon>
    </lineage>
</organism>
<name>A0ABV6RJ93_9GAMM</name>
<dbReference type="PIRSF" id="PIRSF002884">
    <property type="entry name" value="CheZ"/>
    <property type="match status" value="1"/>
</dbReference>
<keyword evidence="1 2" id="KW-0378">Hydrolase</keyword>
<keyword evidence="1" id="KW-0283">Flagellar rotation</keyword>
<proteinExistence type="inferred from homology"/>
<keyword evidence="1" id="KW-0963">Cytoplasm</keyword>
<dbReference type="Gene3D" id="1.10.287.500">
    <property type="entry name" value="Helix hairpin bin"/>
    <property type="match status" value="1"/>
</dbReference>
<comment type="subcellular location">
    <subcellularLocation>
        <location evidence="1">Cytoplasm</location>
    </subcellularLocation>
</comment>
<evidence type="ECO:0000313" key="2">
    <source>
        <dbReference type="EMBL" id="MFC0677055.1"/>
    </source>
</evidence>
<comment type="similarity">
    <text evidence="1">Belongs to the CheZ family.</text>
</comment>
<comment type="function">
    <text evidence="1">Plays an important role in bacterial chemotaxis signal transduction pathway by accelerating the dephosphorylation of phosphorylated CheY (CheY-P).</text>
</comment>
<reference evidence="2 3" key="1">
    <citation type="submission" date="2024-09" db="EMBL/GenBank/DDBJ databases">
        <authorList>
            <person name="Sun Q."/>
            <person name="Mori K."/>
        </authorList>
    </citation>
    <scope>NUCLEOTIDE SEQUENCE [LARGE SCALE GENOMIC DNA]</scope>
    <source>
        <strain evidence="2 3">KCTC 23076</strain>
    </source>
</reference>
<accession>A0ABV6RJ93</accession>
<comment type="subunit">
    <text evidence="1">Homodimer.</text>
</comment>
<protein>
    <recommendedName>
        <fullName evidence="1">Protein phosphatase CheZ</fullName>
        <ecNumber evidence="1">3.1.3.-</ecNumber>
    </recommendedName>
    <alternativeName>
        <fullName evidence="1">Chemotaxis protein CheZ</fullName>
    </alternativeName>
</protein>
<dbReference type="SUPFAM" id="SSF75708">
    <property type="entry name" value="Chemotaxis phosphatase CheZ"/>
    <property type="match status" value="1"/>
</dbReference>
<dbReference type="GO" id="GO:0016787">
    <property type="term" value="F:hydrolase activity"/>
    <property type="evidence" value="ECO:0007669"/>
    <property type="project" value="UniProtKB-KW"/>
</dbReference>
<keyword evidence="3" id="KW-1185">Reference proteome</keyword>
<dbReference type="Proteomes" id="UP001589896">
    <property type="component" value="Unassembled WGS sequence"/>
</dbReference>
<dbReference type="InterPro" id="IPR007439">
    <property type="entry name" value="Chemotax_Pase_CheZ"/>
</dbReference>
<evidence type="ECO:0000256" key="1">
    <source>
        <dbReference type="PIRNR" id="PIRNR002884"/>
    </source>
</evidence>
<evidence type="ECO:0000313" key="3">
    <source>
        <dbReference type="Proteomes" id="UP001589896"/>
    </source>
</evidence>